<evidence type="ECO:0000313" key="4">
    <source>
        <dbReference type="Proteomes" id="UP000218069"/>
    </source>
</evidence>
<dbReference type="GO" id="GO:0016853">
    <property type="term" value="F:isomerase activity"/>
    <property type="evidence" value="ECO:0007669"/>
    <property type="project" value="UniProtKB-KW"/>
</dbReference>
<name>A0A240DY35_9BURK</name>
<gene>
    <name evidence="3" type="ORF">SAMN06295945_0426</name>
</gene>
<organism evidence="3 4">
    <name type="scientific">Polynucleobacter meluiroseus</name>
    <dbReference type="NCBI Taxonomy" id="1938814"/>
    <lineage>
        <taxon>Bacteria</taxon>
        <taxon>Pseudomonadati</taxon>
        <taxon>Pseudomonadota</taxon>
        <taxon>Betaproteobacteria</taxon>
        <taxon>Burkholderiales</taxon>
        <taxon>Burkholderiaceae</taxon>
        <taxon>Polynucleobacter</taxon>
    </lineage>
</organism>
<evidence type="ECO:0000256" key="1">
    <source>
        <dbReference type="SAM" id="SignalP"/>
    </source>
</evidence>
<dbReference type="InterPro" id="IPR016088">
    <property type="entry name" value="Chalcone_isomerase_3-sand"/>
</dbReference>
<dbReference type="Gene3D" id="3.50.70.10">
    <property type="match status" value="1"/>
</dbReference>
<keyword evidence="4" id="KW-1185">Reference proteome</keyword>
<evidence type="ECO:0000259" key="2">
    <source>
        <dbReference type="Pfam" id="PF16036"/>
    </source>
</evidence>
<dbReference type="Pfam" id="PF16036">
    <property type="entry name" value="Chalcone_3"/>
    <property type="match status" value="1"/>
</dbReference>
<dbReference type="EMBL" id="OANS01000001">
    <property type="protein sequence ID" value="SNX28105.1"/>
    <property type="molecule type" value="Genomic_DNA"/>
</dbReference>
<evidence type="ECO:0000313" key="3">
    <source>
        <dbReference type="EMBL" id="SNX28105.1"/>
    </source>
</evidence>
<keyword evidence="3" id="KW-0413">Isomerase</keyword>
<reference evidence="4" key="1">
    <citation type="submission" date="2017-08" db="EMBL/GenBank/DDBJ databases">
        <authorList>
            <person name="Varghese N."/>
            <person name="Submissions S."/>
        </authorList>
    </citation>
    <scope>NUCLEOTIDE SEQUENCE [LARGE SCALE GENOMIC DNA]</scope>
    <source>
        <strain evidence="4">AP-Melu-1000-B4</strain>
    </source>
</reference>
<feature type="chain" id="PRO_5012805764" evidence="1">
    <location>
        <begin position="22"/>
        <end position="180"/>
    </location>
</feature>
<feature type="signal peptide" evidence="1">
    <location>
        <begin position="1"/>
        <end position="21"/>
    </location>
</feature>
<dbReference type="Proteomes" id="UP000218069">
    <property type="component" value="Unassembled WGS sequence"/>
</dbReference>
<keyword evidence="1" id="KW-0732">Signal</keyword>
<proteinExistence type="predicted"/>
<sequence>MSIPKQLLAIALLAISMTISAEPLHLATETQSLGLQGAGKLTFFGLHIYDAAFYRGVKNSATDFALDVRYQKSLSGTTIANRAAEEMKKQGVAEPQAANWGKQMAGFFPNVEPGQSLTAIYSATQGTTFLFEGKKIAVVPGNDFAKAFFGIWLDSNTSVPKLRASLLGQGCPPPLIGEGC</sequence>
<accession>A0A240DY35</accession>
<dbReference type="InterPro" id="IPR016087">
    <property type="entry name" value="Chalcone_isomerase"/>
</dbReference>
<dbReference type="RefSeq" id="WP_243391887.1">
    <property type="nucleotide sequence ID" value="NZ_OANS01000001.1"/>
</dbReference>
<feature type="domain" description="Chalcone isomerase" evidence="2">
    <location>
        <begin position="27"/>
        <end position="168"/>
    </location>
</feature>
<protein>
    <submittedName>
        <fullName evidence="3">Chalcone isomerase-like</fullName>
    </submittedName>
</protein>
<dbReference type="AlphaFoldDB" id="A0A240DY35"/>